<proteinExistence type="predicted"/>
<protein>
    <submittedName>
        <fullName evidence="2">Chemotaxis protein CheW</fullName>
    </submittedName>
</protein>
<dbReference type="EMBL" id="JAPFQI010000001">
    <property type="protein sequence ID" value="MCW8084893.1"/>
    <property type="molecule type" value="Genomic_DNA"/>
</dbReference>
<organism evidence="2 3">
    <name type="scientific">Sabulicella glaciei</name>
    <dbReference type="NCBI Taxonomy" id="2984948"/>
    <lineage>
        <taxon>Bacteria</taxon>
        <taxon>Pseudomonadati</taxon>
        <taxon>Pseudomonadota</taxon>
        <taxon>Alphaproteobacteria</taxon>
        <taxon>Acetobacterales</taxon>
        <taxon>Acetobacteraceae</taxon>
        <taxon>Sabulicella</taxon>
    </lineage>
</organism>
<sequence length="299" mass="30214">MPEAIPLPGGGAFAFVDGIAVPVPRQALPERPTREFAEPLPLPPASQRRAGIGALQLTLAEAGLVVPTSLAWRIHGFDAPVPLPASPPGMLGVSLLDGAPVPVLALPGARGWRDAALLLELRHGGHRFALPAGRISALPSGGEDFTEWLGSREAASLLAMAPLAPADALAPPVANRDLVLFSAGGRDVALPVEAVVAVLPPLNPAPVPGGSVAAHRGEVLPVLDAGPRLGGAPTRLPAPLLRLATHPGRLMLVSAVAGVRAVPAAEIHPLRQGGLIAALARFGAAPLPVLSVAALGRPA</sequence>
<accession>A0ABT3NSP8</accession>
<feature type="domain" description="CheW-like" evidence="1">
    <location>
        <begin position="173"/>
        <end position="296"/>
    </location>
</feature>
<dbReference type="SUPFAM" id="SSF50341">
    <property type="entry name" value="CheW-like"/>
    <property type="match status" value="2"/>
</dbReference>
<dbReference type="InterPro" id="IPR002545">
    <property type="entry name" value="CheW-lke_dom"/>
</dbReference>
<keyword evidence="3" id="KW-1185">Reference proteome</keyword>
<comment type="caution">
    <text evidence="2">The sequence shown here is derived from an EMBL/GenBank/DDBJ whole genome shotgun (WGS) entry which is preliminary data.</text>
</comment>
<dbReference type="Pfam" id="PF01584">
    <property type="entry name" value="CheW"/>
    <property type="match status" value="1"/>
</dbReference>
<dbReference type="InterPro" id="IPR036061">
    <property type="entry name" value="CheW-like_dom_sf"/>
</dbReference>
<reference evidence="2 3" key="1">
    <citation type="submission" date="2022-10" db="EMBL/GenBank/DDBJ databases">
        <title>Roseococcus glaciei nov., sp. nov., isolated from glacier.</title>
        <authorList>
            <person name="Liu Q."/>
            <person name="Xin Y.-H."/>
        </authorList>
    </citation>
    <scope>NUCLEOTIDE SEQUENCE [LARGE SCALE GENOMIC DNA]</scope>
    <source>
        <strain evidence="2 3">MDT2-1-1</strain>
    </source>
</reference>
<name>A0ABT3NSP8_9PROT</name>
<evidence type="ECO:0000313" key="3">
    <source>
        <dbReference type="Proteomes" id="UP001526430"/>
    </source>
</evidence>
<dbReference type="Proteomes" id="UP001526430">
    <property type="component" value="Unassembled WGS sequence"/>
</dbReference>
<evidence type="ECO:0000313" key="2">
    <source>
        <dbReference type="EMBL" id="MCW8084893.1"/>
    </source>
</evidence>
<gene>
    <name evidence="2" type="ORF">OF850_04585</name>
</gene>
<dbReference type="RefSeq" id="WP_301588662.1">
    <property type="nucleotide sequence ID" value="NZ_JAPFQI010000001.1"/>
</dbReference>
<evidence type="ECO:0000259" key="1">
    <source>
        <dbReference type="SMART" id="SM00260"/>
    </source>
</evidence>
<dbReference type="SMART" id="SM00260">
    <property type="entry name" value="CheW"/>
    <property type="match status" value="1"/>
</dbReference>